<protein>
    <submittedName>
        <fullName evidence="1">Uncharacterized protein</fullName>
    </submittedName>
</protein>
<accession>A0AAD6P2V0</accession>
<evidence type="ECO:0000313" key="2">
    <source>
        <dbReference type="Proteomes" id="UP001162972"/>
    </source>
</evidence>
<keyword evidence="2" id="KW-1185">Reference proteome</keyword>
<evidence type="ECO:0000313" key="1">
    <source>
        <dbReference type="EMBL" id="KAJ6413981.1"/>
    </source>
</evidence>
<comment type="caution">
    <text evidence="1">The sequence shown here is derived from an EMBL/GenBank/DDBJ whole genome shotgun (WGS) entry which is preliminary data.</text>
</comment>
<reference evidence="1 2" key="1">
    <citation type="journal article" date="2023" name="Int. J. Mol. Sci.">
        <title>De Novo Assembly and Annotation of 11 Diverse Shrub Willow (Salix) Genomes Reveals Novel Gene Organization in Sex-Linked Regions.</title>
        <authorList>
            <person name="Hyden B."/>
            <person name="Feng K."/>
            <person name="Yates T.B."/>
            <person name="Jawdy S."/>
            <person name="Cereghino C."/>
            <person name="Smart L.B."/>
            <person name="Muchero W."/>
        </authorList>
    </citation>
    <scope>NUCLEOTIDE SEQUENCE [LARGE SCALE GENOMIC DNA]</scope>
    <source>
        <tissue evidence="1">Shoot tip</tissue>
    </source>
</reference>
<gene>
    <name evidence="1" type="ORF">OIU84_006732</name>
</gene>
<dbReference type="PANTHER" id="PTHR48065">
    <property type="entry name" value="OS10G0469600 PROTEIN"/>
    <property type="match status" value="1"/>
</dbReference>
<dbReference type="SUPFAM" id="SSF52058">
    <property type="entry name" value="L domain-like"/>
    <property type="match status" value="1"/>
</dbReference>
<dbReference type="Gene3D" id="3.80.10.10">
    <property type="entry name" value="Ribonuclease Inhibitor"/>
    <property type="match status" value="2"/>
</dbReference>
<dbReference type="AlphaFoldDB" id="A0AAD6P2V0"/>
<dbReference type="PANTHER" id="PTHR48065:SF11">
    <property type="entry name" value="OS11G0213300 PROTEIN"/>
    <property type="match status" value="1"/>
</dbReference>
<dbReference type="Proteomes" id="UP001162972">
    <property type="component" value="Chromosome 5"/>
</dbReference>
<sequence>MPPISEKRVIDLEIIDMGFEGNISPLLSNLSLLTKLSLQELTQLELAVNYFTGQIPVELGALSKLEILYLHLNFLERTITATLCNCTALRAISLIENRLSGEIPSEMGNKLHNLQMKNISGRIPVTLSNLSQITLLDLSVNYLEVEVPEELGKLKNLGIPYLRSNHLVSNSSLSFLYNAKPKA</sequence>
<proteinExistence type="predicted"/>
<organism evidence="1 2">
    <name type="scientific">Salix udensis</name>
    <dbReference type="NCBI Taxonomy" id="889485"/>
    <lineage>
        <taxon>Eukaryota</taxon>
        <taxon>Viridiplantae</taxon>
        <taxon>Streptophyta</taxon>
        <taxon>Embryophyta</taxon>
        <taxon>Tracheophyta</taxon>
        <taxon>Spermatophyta</taxon>
        <taxon>Magnoliopsida</taxon>
        <taxon>eudicotyledons</taxon>
        <taxon>Gunneridae</taxon>
        <taxon>Pentapetalae</taxon>
        <taxon>rosids</taxon>
        <taxon>fabids</taxon>
        <taxon>Malpighiales</taxon>
        <taxon>Salicaceae</taxon>
        <taxon>Saliceae</taxon>
        <taxon>Salix</taxon>
    </lineage>
</organism>
<name>A0AAD6P2V0_9ROSI</name>
<dbReference type="InterPro" id="IPR032675">
    <property type="entry name" value="LRR_dom_sf"/>
</dbReference>
<dbReference type="EMBL" id="JAPFFJ010000013">
    <property type="protein sequence ID" value="KAJ6413981.1"/>
    <property type="molecule type" value="Genomic_DNA"/>
</dbReference>